<dbReference type="AlphaFoldDB" id="A0A556PGI2"/>
<dbReference type="Proteomes" id="UP000316425">
    <property type="component" value="Unassembled WGS sequence"/>
</dbReference>
<evidence type="ECO:0000313" key="2">
    <source>
        <dbReference type="Proteomes" id="UP000316425"/>
    </source>
</evidence>
<dbReference type="Gene3D" id="3.40.630.30">
    <property type="match status" value="1"/>
</dbReference>
<sequence length="143" mass="17202">MVKITKVEHCSKQEIDEFFQDERQKQEYLKEDWAREHGFFMEFGQEKICFFVIEPVEGSHAWLRRLLMFRSNTKMAVFLLVFDWIAEEAERQGYESLIVSVNDQVRAELLELIQFKKIYETPLNEELPGEWYEKKLQPVSKST</sequence>
<evidence type="ECO:0008006" key="3">
    <source>
        <dbReference type="Google" id="ProtNLM"/>
    </source>
</evidence>
<reference evidence="1 2" key="1">
    <citation type="submission" date="2019-07" db="EMBL/GenBank/DDBJ databases">
        <title>Allobacillus sp. nov. SKP isolated from shrimp paste of Euphausiacea.</title>
        <authorList>
            <person name="Kanchanasin P."/>
            <person name="Tanasupawat S."/>
            <person name="Shi W."/>
            <person name="Wu L."/>
            <person name="Ma J."/>
        </authorList>
    </citation>
    <scope>NUCLEOTIDE SEQUENCE [LARGE SCALE GENOMIC DNA]</scope>
    <source>
        <strain evidence="1 2">SKP4-8</strain>
    </source>
</reference>
<evidence type="ECO:0000313" key="1">
    <source>
        <dbReference type="EMBL" id="TSJ63483.1"/>
    </source>
</evidence>
<gene>
    <name evidence="1" type="ORF">FPQ13_09100</name>
</gene>
<accession>A0A556PGI2</accession>
<protein>
    <recommendedName>
        <fullName evidence="3">N-acetyltransferase domain-containing protein</fullName>
    </recommendedName>
</protein>
<organism evidence="1 2">
    <name type="scientific">Allobacillus salarius</name>
    <dbReference type="NCBI Taxonomy" id="1955272"/>
    <lineage>
        <taxon>Bacteria</taxon>
        <taxon>Bacillati</taxon>
        <taxon>Bacillota</taxon>
        <taxon>Bacilli</taxon>
        <taxon>Bacillales</taxon>
        <taxon>Bacillaceae</taxon>
        <taxon>Allobacillus</taxon>
    </lineage>
</organism>
<name>A0A556PGI2_9BACI</name>
<dbReference type="OrthoDB" id="2964902at2"/>
<dbReference type="RefSeq" id="WP_144089030.1">
    <property type="nucleotide sequence ID" value="NZ_VMHE01000016.1"/>
</dbReference>
<keyword evidence="2" id="KW-1185">Reference proteome</keyword>
<dbReference type="EMBL" id="VMHE01000016">
    <property type="protein sequence ID" value="TSJ63483.1"/>
    <property type="molecule type" value="Genomic_DNA"/>
</dbReference>
<proteinExistence type="predicted"/>
<comment type="caution">
    <text evidence="1">The sequence shown here is derived from an EMBL/GenBank/DDBJ whole genome shotgun (WGS) entry which is preliminary data.</text>
</comment>